<dbReference type="EMBL" id="CACSII010000012">
    <property type="protein sequence ID" value="CAA0103310.1"/>
    <property type="molecule type" value="Genomic_DNA"/>
</dbReference>
<dbReference type="AlphaFoldDB" id="A0A5S9PHR4"/>
<feature type="compositionally biased region" description="Basic and acidic residues" evidence="1">
    <location>
        <begin position="39"/>
        <end position="61"/>
    </location>
</feature>
<proteinExistence type="predicted"/>
<evidence type="ECO:0000313" key="2">
    <source>
        <dbReference type="EMBL" id="CAA0103310.1"/>
    </source>
</evidence>
<reference evidence="2 3" key="1">
    <citation type="submission" date="2019-11" db="EMBL/GenBank/DDBJ databases">
        <authorList>
            <person name="Holert J."/>
        </authorList>
    </citation>
    <scope>NUCLEOTIDE SEQUENCE [LARGE SCALE GENOMIC DNA]</scope>
    <source>
        <strain evidence="2">BC5_2</strain>
    </source>
</reference>
<name>A0A5S9PHR4_9GAMM</name>
<sequence length="61" mass="6853">MTKIDDKVEELLAKHPNLTKPEAIEILAAKNARKKQKRADKAERIDAKIAKSAEKRASRGE</sequence>
<dbReference type="Proteomes" id="UP000434580">
    <property type="component" value="Unassembled WGS sequence"/>
</dbReference>
<protein>
    <submittedName>
        <fullName evidence="2">Uncharacterized protein</fullName>
    </submittedName>
</protein>
<organism evidence="2 3">
    <name type="scientific">BD1-7 clade bacterium</name>
    <dbReference type="NCBI Taxonomy" id="2029982"/>
    <lineage>
        <taxon>Bacteria</taxon>
        <taxon>Pseudomonadati</taxon>
        <taxon>Pseudomonadota</taxon>
        <taxon>Gammaproteobacteria</taxon>
        <taxon>Cellvibrionales</taxon>
        <taxon>Spongiibacteraceae</taxon>
        <taxon>BD1-7 clade</taxon>
    </lineage>
</organism>
<evidence type="ECO:0000313" key="3">
    <source>
        <dbReference type="Proteomes" id="UP000434580"/>
    </source>
</evidence>
<evidence type="ECO:0000256" key="1">
    <source>
        <dbReference type="SAM" id="MobiDB-lite"/>
    </source>
</evidence>
<feature type="region of interest" description="Disordered" evidence="1">
    <location>
        <begin position="32"/>
        <end position="61"/>
    </location>
</feature>
<accession>A0A5S9PHR4</accession>
<gene>
    <name evidence="2" type="ORF">DPBNPPHM_00928</name>
</gene>